<dbReference type="AlphaFoldDB" id="A0A0C3BB56"/>
<evidence type="ECO:0000256" key="1">
    <source>
        <dbReference type="SAM" id="MobiDB-lite"/>
    </source>
</evidence>
<organism evidence="2 3">
    <name type="scientific">Piloderma croceum (strain F 1598)</name>
    <dbReference type="NCBI Taxonomy" id="765440"/>
    <lineage>
        <taxon>Eukaryota</taxon>
        <taxon>Fungi</taxon>
        <taxon>Dikarya</taxon>
        <taxon>Basidiomycota</taxon>
        <taxon>Agaricomycotina</taxon>
        <taxon>Agaricomycetes</taxon>
        <taxon>Agaricomycetidae</taxon>
        <taxon>Atheliales</taxon>
        <taxon>Atheliaceae</taxon>
        <taxon>Piloderma</taxon>
    </lineage>
</organism>
<evidence type="ECO:0000313" key="3">
    <source>
        <dbReference type="Proteomes" id="UP000054166"/>
    </source>
</evidence>
<dbReference type="InParanoid" id="A0A0C3BB56"/>
<proteinExistence type="predicted"/>
<feature type="compositionally biased region" description="Polar residues" evidence="1">
    <location>
        <begin position="1"/>
        <end position="10"/>
    </location>
</feature>
<dbReference type="HOGENOM" id="CLU_2705738_0_0_1"/>
<protein>
    <submittedName>
        <fullName evidence="2">Uncharacterized protein</fullName>
    </submittedName>
</protein>
<keyword evidence="3" id="KW-1185">Reference proteome</keyword>
<accession>A0A0C3BB56</accession>
<dbReference type="Proteomes" id="UP000054166">
    <property type="component" value="Unassembled WGS sequence"/>
</dbReference>
<sequence>MVFSLNSSMRNIYDTPRPRRPLNRNNSPRRPTTYRLNPRRNPLLRHQTRLRQVRNGHAFPVGHAYEGRPSRVV</sequence>
<gene>
    <name evidence="2" type="ORF">PILCRDRAFT_701392</name>
</gene>
<name>A0A0C3BB56_PILCF</name>
<dbReference type="EMBL" id="KN833059">
    <property type="protein sequence ID" value="KIM74552.1"/>
    <property type="molecule type" value="Genomic_DNA"/>
</dbReference>
<evidence type="ECO:0000313" key="2">
    <source>
        <dbReference type="EMBL" id="KIM74552.1"/>
    </source>
</evidence>
<feature type="compositionally biased region" description="Low complexity" evidence="1">
    <location>
        <begin position="23"/>
        <end position="41"/>
    </location>
</feature>
<reference evidence="3" key="2">
    <citation type="submission" date="2015-01" db="EMBL/GenBank/DDBJ databases">
        <title>Evolutionary Origins and Diversification of the Mycorrhizal Mutualists.</title>
        <authorList>
            <consortium name="DOE Joint Genome Institute"/>
            <consortium name="Mycorrhizal Genomics Consortium"/>
            <person name="Kohler A."/>
            <person name="Kuo A."/>
            <person name="Nagy L.G."/>
            <person name="Floudas D."/>
            <person name="Copeland A."/>
            <person name="Barry K.W."/>
            <person name="Cichocki N."/>
            <person name="Veneault-Fourrey C."/>
            <person name="LaButti K."/>
            <person name="Lindquist E.A."/>
            <person name="Lipzen A."/>
            <person name="Lundell T."/>
            <person name="Morin E."/>
            <person name="Murat C."/>
            <person name="Riley R."/>
            <person name="Ohm R."/>
            <person name="Sun H."/>
            <person name="Tunlid A."/>
            <person name="Henrissat B."/>
            <person name="Grigoriev I.V."/>
            <person name="Hibbett D.S."/>
            <person name="Martin F."/>
        </authorList>
    </citation>
    <scope>NUCLEOTIDE SEQUENCE [LARGE SCALE GENOMIC DNA]</scope>
    <source>
        <strain evidence="3">F 1598</strain>
    </source>
</reference>
<feature type="region of interest" description="Disordered" evidence="1">
    <location>
        <begin position="54"/>
        <end position="73"/>
    </location>
</feature>
<feature type="region of interest" description="Disordered" evidence="1">
    <location>
        <begin position="1"/>
        <end position="43"/>
    </location>
</feature>
<reference evidence="2 3" key="1">
    <citation type="submission" date="2014-04" db="EMBL/GenBank/DDBJ databases">
        <authorList>
            <consortium name="DOE Joint Genome Institute"/>
            <person name="Kuo A."/>
            <person name="Tarkka M."/>
            <person name="Buscot F."/>
            <person name="Kohler A."/>
            <person name="Nagy L.G."/>
            <person name="Floudas D."/>
            <person name="Copeland A."/>
            <person name="Barry K.W."/>
            <person name="Cichocki N."/>
            <person name="Veneault-Fourrey C."/>
            <person name="LaButti K."/>
            <person name="Lindquist E.A."/>
            <person name="Lipzen A."/>
            <person name="Lundell T."/>
            <person name="Morin E."/>
            <person name="Murat C."/>
            <person name="Sun H."/>
            <person name="Tunlid A."/>
            <person name="Henrissat B."/>
            <person name="Grigoriev I.V."/>
            <person name="Hibbett D.S."/>
            <person name="Martin F."/>
            <person name="Nordberg H.P."/>
            <person name="Cantor M.N."/>
            <person name="Hua S.X."/>
        </authorList>
    </citation>
    <scope>NUCLEOTIDE SEQUENCE [LARGE SCALE GENOMIC DNA]</scope>
    <source>
        <strain evidence="2 3">F 1598</strain>
    </source>
</reference>